<feature type="transmembrane region" description="Helical" evidence="9">
    <location>
        <begin position="49"/>
        <end position="70"/>
    </location>
</feature>
<dbReference type="PRINTS" id="PR00385">
    <property type="entry name" value="P450"/>
</dbReference>
<dbReference type="Pfam" id="PF00067">
    <property type="entry name" value="p450"/>
    <property type="match status" value="1"/>
</dbReference>
<accession>A0A218Z711</accession>
<dbReference type="GO" id="GO:0005506">
    <property type="term" value="F:iron ion binding"/>
    <property type="evidence" value="ECO:0007669"/>
    <property type="project" value="InterPro"/>
</dbReference>
<dbReference type="GO" id="GO:0004497">
    <property type="term" value="F:monooxygenase activity"/>
    <property type="evidence" value="ECO:0007669"/>
    <property type="project" value="UniProtKB-KW"/>
</dbReference>
<evidence type="ECO:0000256" key="7">
    <source>
        <dbReference type="PIRSR" id="PIRSR602401-1"/>
    </source>
</evidence>
<dbReference type="PANTHER" id="PTHR24305">
    <property type="entry name" value="CYTOCHROME P450"/>
    <property type="match status" value="1"/>
</dbReference>
<reference evidence="10 11" key="1">
    <citation type="submission" date="2017-04" db="EMBL/GenBank/DDBJ databases">
        <title>Draft genome sequence of Marssonina coronaria NL1: causal agent of apple blotch.</title>
        <authorList>
            <person name="Cheng Q."/>
        </authorList>
    </citation>
    <scope>NUCLEOTIDE SEQUENCE [LARGE SCALE GENOMIC DNA]</scope>
    <source>
        <strain evidence="10 11">NL1</strain>
    </source>
</reference>
<dbReference type="GO" id="GO:0020037">
    <property type="term" value="F:heme binding"/>
    <property type="evidence" value="ECO:0007669"/>
    <property type="project" value="InterPro"/>
</dbReference>
<proteinExistence type="inferred from homology"/>
<dbReference type="GO" id="GO:0016705">
    <property type="term" value="F:oxidoreductase activity, acting on paired donors, with incorporation or reduction of molecular oxygen"/>
    <property type="evidence" value="ECO:0007669"/>
    <property type="project" value="InterPro"/>
</dbReference>
<keyword evidence="7 8" id="KW-0349">Heme</keyword>
<keyword evidence="3 7" id="KW-0479">Metal-binding</keyword>
<dbReference type="AlphaFoldDB" id="A0A218Z711"/>
<evidence type="ECO:0000256" key="1">
    <source>
        <dbReference type="ARBA" id="ARBA00001971"/>
    </source>
</evidence>
<evidence type="ECO:0000256" key="8">
    <source>
        <dbReference type="RuleBase" id="RU000461"/>
    </source>
</evidence>
<name>A0A218Z711_9HELO</name>
<keyword evidence="6 8" id="KW-0503">Monooxygenase</keyword>
<dbReference type="STRING" id="503106.A0A218Z711"/>
<keyword evidence="4 8" id="KW-0560">Oxidoreductase</keyword>
<dbReference type="PANTHER" id="PTHR24305:SF157">
    <property type="entry name" value="N-ACETYLTRYPTOPHAN 6-HYDROXYLASE IVOC-RELATED"/>
    <property type="match status" value="1"/>
</dbReference>
<dbReference type="Proteomes" id="UP000242519">
    <property type="component" value="Unassembled WGS sequence"/>
</dbReference>
<evidence type="ECO:0000313" key="10">
    <source>
        <dbReference type="EMBL" id="OWP03552.1"/>
    </source>
</evidence>
<protein>
    <recommendedName>
        <fullName evidence="12">Trichodiene oxygenase</fullName>
    </recommendedName>
</protein>
<keyword evidence="9" id="KW-0812">Transmembrane</keyword>
<dbReference type="InterPro" id="IPR036396">
    <property type="entry name" value="Cyt_P450_sf"/>
</dbReference>
<dbReference type="PRINTS" id="PR00463">
    <property type="entry name" value="EP450I"/>
</dbReference>
<dbReference type="EMBL" id="MZNU01000176">
    <property type="protein sequence ID" value="OWP03552.1"/>
    <property type="molecule type" value="Genomic_DNA"/>
</dbReference>
<comment type="caution">
    <text evidence="10">The sequence shown here is derived from an EMBL/GenBank/DDBJ whole genome shotgun (WGS) entry which is preliminary data.</text>
</comment>
<keyword evidence="9" id="KW-0472">Membrane</keyword>
<dbReference type="OrthoDB" id="3945418at2759"/>
<dbReference type="Gene3D" id="1.10.630.10">
    <property type="entry name" value="Cytochrome P450"/>
    <property type="match status" value="1"/>
</dbReference>
<evidence type="ECO:0000256" key="6">
    <source>
        <dbReference type="ARBA" id="ARBA00023033"/>
    </source>
</evidence>
<dbReference type="InterPro" id="IPR017972">
    <property type="entry name" value="Cyt_P450_CS"/>
</dbReference>
<evidence type="ECO:0000256" key="5">
    <source>
        <dbReference type="ARBA" id="ARBA00023004"/>
    </source>
</evidence>
<dbReference type="PROSITE" id="PS00086">
    <property type="entry name" value="CYTOCHROME_P450"/>
    <property type="match status" value="1"/>
</dbReference>
<dbReference type="InterPro" id="IPR050121">
    <property type="entry name" value="Cytochrome_P450_monoxygenase"/>
</dbReference>
<evidence type="ECO:0008006" key="12">
    <source>
        <dbReference type="Google" id="ProtNLM"/>
    </source>
</evidence>
<gene>
    <name evidence="10" type="ORF">B2J93_7570</name>
</gene>
<comment type="similarity">
    <text evidence="2 8">Belongs to the cytochrome P450 family.</text>
</comment>
<evidence type="ECO:0000256" key="2">
    <source>
        <dbReference type="ARBA" id="ARBA00010617"/>
    </source>
</evidence>
<keyword evidence="5 7" id="KW-0408">Iron</keyword>
<keyword evidence="9" id="KW-1133">Transmembrane helix</keyword>
<evidence type="ECO:0000256" key="4">
    <source>
        <dbReference type="ARBA" id="ARBA00023002"/>
    </source>
</evidence>
<keyword evidence="11" id="KW-1185">Reference proteome</keyword>
<dbReference type="InParanoid" id="A0A218Z711"/>
<evidence type="ECO:0000313" key="11">
    <source>
        <dbReference type="Proteomes" id="UP000242519"/>
    </source>
</evidence>
<evidence type="ECO:0000256" key="3">
    <source>
        <dbReference type="ARBA" id="ARBA00022723"/>
    </source>
</evidence>
<dbReference type="SUPFAM" id="SSF48264">
    <property type="entry name" value="Cytochrome P450"/>
    <property type="match status" value="1"/>
</dbReference>
<organism evidence="10 11">
    <name type="scientific">Diplocarpon coronariae</name>
    <dbReference type="NCBI Taxonomy" id="2795749"/>
    <lineage>
        <taxon>Eukaryota</taxon>
        <taxon>Fungi</taxon>
        <taxon>Dikarya</taxon>
        <taxon>Ascomycota</taxon>
        <taxon>Pezizomycotina</taxon>
        <taxon>Leotiomycetes</taxon>
        <taxon>Helotiales</taxon>
        <taxon>Drepanopezizaceae</taxon>
        <taxon>Diplocarpon</taxon>
    </lineage>
</organism>
<dbReference type="InterPro" id="IPR002401">
    <property type="entry name" value="Cyt_P450_E_grp-I"/>
</dbReference>
<dbReference type="CDD" id="cd11062">
    <property type="entry name" value="CYP58-like"/>
    <property type="match status" value="1"/>
</dbReference>
<sequence>MAQGRASAEFGSTNGSAFSSDLQHTTLRILENVQLTMGSSTILLSSRRVLLALVSSAVIYGLGLVVYRLFFHPLKHYPGPKLAAATRWYEFYFDLVKGAGGQFAWEIERMHDVYGPIVRINPDELHVRDPDWVDVLYAGNPTHRDKHPPFAAMTGNPEASFGTVDHKIHRKRKLATSPFFSKRSVAAAEPIIRGQAEKLCQSLQDSYARREVVKLHTTYLGFTTDSVSEFAFARPDGLQGNTEGLEDWAETLKMVGESFPLLRQFPWMLKVALKFPLWGYQLVVPAFSRFLELHKEMKSQAGAFLENEKRHPTALAVKRTERPSTVFHGIYHSSLPMEEKSLSRLSQEGLVMIVAGSESTSRTLMMATYYLLTTPSALANLKRELYEAMPDASVVPPVKVLEALPWLHAVIRETFRTSAFFTTRFPLVAPEKLKYRDWVIPPHTPVSMTTRSTMHDPSLFPSPETFIPERWLNGATHNGKDLNRYYIPFSKGTRICPGIELAYAELYMALAMTIRRFDLELYDTVYERDIKVVRDCFLGEAGKNSLGVRVKVFSGECPLICLDTLDSTSPFDSFDVITQSIAADTSSVSDVRNWRRDWSERSKPQKQHRKMDELIRLQSLGLRKRGQLLRPIPVGWL</sequence>
<dbReference type="InterPro" id="IPR001128">
    <property type="entry name" value="Cyt_P450"/>
</dbReference>
<comment type="cofactor">
    <cofactor evidence="1 7">
        <name>heme</name>
        <dbReference type="ChEBI" id="CHEBI:30413"/>
    </cofactor>
</comment>
<feature type="binding site" description="axial binding residue" evidence="7">
    <location>
        <position position="496"/>
    </location>
    <ligand>
        <name>heme</name>
        <dbReference type="ChEBI" id="CHEBI:30413"/>
    </ligand>
    <ligandPart>
        <name>Fe</name>
        <dbReference type="ChEBI" id="CHEBI:18248"/>
    </ligandPart>
</feature>
<evidence type="ECO:0000256" key="9">
    <source>
        <dbReference type="SAM" id="Phobius"/>
    </source>
</evidence>